<evidence type="ECO:0000313" key="1">
    <source>
        <dbReference type="EMBL" id="CAF1471065.1"/>
    </source>
</evidence>
<evidence type="ECO:0000313" key="3">
    <source>
        <dbReference type="Proteomes" id="UP000682733"/>
    </source>
</evidence>
<evidence type="ECO:0000313" key="2">
    <source>
        <dbReference type="EMBL" id="CAF4262963.1"/>
    </source>
</evidence>
<protein>
    <submittedName>
        <fullName evidence="2">Uncharacterized protein</fullName>
    </submittedName>
</protein>
<dbReference type="EMBL" id="CAJOBA010053229">
    <property type="protein sequence ID" value="CAF4262963.1"/>
    <property type="molecule type" value="Genomic_DNA"/>
</dbReference>
<proteinExistence type="predicted"/>
<dbReference type="Proteomes" id="UP000682733">
    <property type="component" value="Unassembled WGS sequence"/>
</dbReference>
<dbReference type="AlphaFoldDB" id="A0A8S2T0M3"/>
<gene>
    <name evidence="1" type="ORF">OVA965_LOCUS35658</name>
    <name evidence="2" type="ORF">TMI583_LOCUS36631</name>
</gene>
<sequence>MAMYAPVEEGLSLESISLNGNGEVSVNATDERCLLYYSVPKQNIDRTYTGIEILDLLIEQDEINNFLTYIDKHKPFCLETLTHLTLNKCIDQSLLIYLLDNGKNIDELSVWNKLPVDSHEWVTFQQPI</sequence>
<dbReference type="EMBL" id="CAJNOK010031343">
    <property type="protein sequence ID" value="CAF1471065.1"/>
    <property type="molecule type" value="Genomic_DNA"/>
</dbReference>
<feature type="non-terminal residue" evidence="2">
    <location>
        <position position="1"/>
    </location>
</feature>
<organism evidence="2 3">
    <name type="scientific">Didymodactylos carnosus</name>
    <dbReference type="NCBI Taxonomy" id="1234261"/>
    <lineage>
        <taxon>Eukaryota</taxon>
        <taxon>Metazoa</taxon>
        <taxon>Spiralia</taxon>
        <taxon>Gnathifera</taxon>
        <taxon>Rotifera</taxon>
        <taxon>Eurotatoria</taxon>
        <taxon>Bdelloidea</taxon>
        <taxon>Philodinida</taxon>
        <taxon>Philodinidae</taxon>
        <taxon>Didymodactylos</taxon>
    </lineage>
</organism>
<accession>A0A8S2T0M3</accession>
<reference evidence="2" key="1">
    <citation type="submission" date="2021-02" db="EMBL/GenBank/DDBJ databases">
        <authorList>
            <person name="Nowell W R."/>
        </authorList>
    </citation>
    <scope>NUCLEOTIDE SEQUENCE</scope>
</reference>
<comment type="caution">
    <text evidence="2">The sequence shown here is derived from an EMBL/GenBank/DDBJ whole genome shotgun (WGS) entry which is preliminary data.</text>
</comment>
<dbReference type="Proteomes" id="UP000677228">
    <property type="component" value="Unassembled WGS sequence"/>
</dbReference>
<name>A0A8S2T0M3_9BILA</name>